<dbReference type="PANTHER" id="PTHR13032:SF6">
    <property type="entry name" value="MITOCHONDRIAL IMPORT INNER MEMBRANE TRANSLOCASE SUBUNIT TIM21"/>
    <property type="match status" value="1"/>
</dbReference>
<dbReference type="EnsemblMetazoa" id="Aqu2.1.38724_001">
    <property type="protein sequence ID" value="Aqu2.1.38724_001"/>
    <property type="gene ID" value="Aqu2.1.38724"/>
</dbReference>
<dbReference type="KEGG" id="aqu:100633544"/>
<dbReference type="GO" id="GO:0005744">
    <property type="term" value="C:TIM23 mitochondrial import inner membrane translocase complex"/>
    <property type="evidence" value="ECO:0007669"/>
    <property type="project" value="UniProtKB-UniRule"/>
</dbReference>
<dbReference type="InterPro" id="IPR013261">
    <property type="entry name" value="Tim21"/>
</dbReference>
<evidence type="ECO:0000256" key="6">
    <source>
        <dbReference type="ARBA" id="ARBA00023128"/>
    </source>
</evidence>
<evidence type="ECO:0000313" key="10">
    <source>
        <dbReference type="Proteomes" id="UP000007879"/>
    </source>
</evidence>
<organism evidence="9">
    <name type="scientific">Amphimedon queenslandica</name>
    <name type="common">Sponge</name>
    <dbReference type="NCBI Taxonomy" id="400682"/>
    <lineage>
        <taxon>Eukaryota</taxon>
        <taxon>Metazoa</taxon>
        <taxon>Porifera</taxon>
        <taxon>Demospongiae</taxon>
        <taxon>Heteroscleromorpha</taxon>
        <taxon>Haplosclerida</taxon>
        <taxon>Niphatidae</taxon>
        <taxon>Amphimedon</taxon>
    </lineage>
</organism>
<keyword evidence="10" id="KW-1185">Reference proteome</keyword>
<accession>A0A1X7VG37</accession>
<evidence type="ECO:0000256" key="4">
    <source>
        <dbReference type="ARBA" id="ARBA00022946"/>
    </source>
</evidence>
<keyword evidence="6 8" id="KW-0496">Mitochondrion</keyword>
<keyword evidence="4" id="KW-0809">Transit peptide</keyword>
<comment type="function">
    <text evidence="8">Essential component of the TIM23 complex, a complex that mediates the translocation of transit peptide-containing proteins across the mitochondrial inner membrane.</text>
</comment>
<keyword evidence="8" id="KW-0811">Translocation</keyword>
<evidence type="ECO:0000256" key="7">
    <source>
        <dbReference type="ARBA" id="ARBA00023136"/>
    </source>
</evidence>
<protein>
    <recommendedName>
        <fullName evidence="8">Mitochondrial import inner membrane translocase subunit Tim21</fullName>
    </recommendedName>
</protein>
<evidence type="ECO:0000256" key="2">
    <source>
        <dbReference type="ARBA" id="ARBA00010867"/>
    </source>
</evidence>
<dbReference type="GO" id="GO:0030150">
    <property type="term" value="P:protein import into mitochondrial matrix"/>
    <property type="evidence" value="ECO:0007669"/>
    <property type="project" value="UniProtKB-UniRule"/>
</dbReference>
<keyword evidence="8" id="KW-0813">Transport</keyword>
<feature type="transmembrane region" description="Helical" evidence="8">
    <location>
        <begin position="102"/>
        <end position="122"/>
    </location>
</feature>
<dbReference type="Pfam" id="PF08294">
    <property type="entry name" value="TIM21"/>
    <property type="match status" value="1"/>
</dbReference>
<dbReference type="eggNOG" id="KOG4836">
    <property type="taxonomic scope" value="Eukaryota"/>
</dbReference>
<dbReference type="PROSITE" id="PS51257">
    <property type="entry name" value="PROKAR_LIPOPROTEIN"/>
    <property type="match status" value="1"/>
</dbReference>
<keyword evidence="5 8" id="KW-1133">Transmembrane helix</keyword>
<dbReference type="AlphaFoldDB" id="A0A1X7VG37"/>
<dbReference type="InterPro" id="IPR038552">
    <property type="entry name" value="Tim21_IMS_sf"/>
</dbReference>
<keyword evidence="8" id="KW-0999">Mitochondrion inner membrane</keyword>
<dbReference type="PANTHER" id="PTHR13032">
    <property type="entry name" value="MITOCHONDRIAL IMPORT INNER MEMBRANE TRANSLOCASE SUBUNIT TIM21"/>
    <property type="match status" value="1"/>
</dbReference>
<dbReference type="EnsemblMetazoa" id="XM_003384370.3">
    <property type="protein sequence ID" value="XP_003384418.1"/>
    <property type="gene ID" value="LOC100633544"/>
</dbReference>
<keyword evidence="7 8" id="KW-0472">Membrane</keyword>
<comment type="subunit">
    <text evidence="8">Component of the TIM23 complex.</text>
</comment>
<dbReference type="OMA" id="WRFLYVE"/>
<evidence type="ECO:0000256" key="3">
    <source>
        <dbReference type="ARBA" id="ARBA00022692"/>
    </source>
</evidence>
<reference evidence="9" key="2">
    <citation type="submission" date="2017-05" db="UniProtKB">
        <authorList>
            <consortium name="EnsemblMetazoa"/>
        </authorList>
    </citation>
    <scope>IDENTIFICATION</scope>
</reference>
<comment type="subcellular location">
    <subcellularLocation>
        <location evidence="8">Mitochondrion inner membrane</location>
        <topology evidence="8">Single-pass membrane protein</topology>
    </subcellularLocation>
    <subcellularLocation>
        <location evidence="1">Mitochondrion membrane</location>
        <topology evidence="1">Single-pass membrane protein</topology>
    </subcellularLocation>
</comment>
<keyword evidence="8" id="KW-0653">Protein transport</keyword>
<dbReference type="STRING" id="400682.A0A1X7VG37"/>
<dbReference type="Gene3D" id="3.10.450.320">
    <property type="entry name" value="Mitochondrial import inner membrane translocase subunit Tim21"/>
    <property type="match status" value="1"/>
</dbReference>
<keyword evidence="3 8" id="KW-0812">Transmembrane</keyword>
<dbReference type="InParanoid" id="A0A1X7VG37"/>
<gene>
    <name evidence="9" type="primary">100633544</name>
</gene>
<proteinExistence type="inferred from homology"/>
<dbReference type="OrthoDB" id="436405at2759"/>
<reference evidence="10" key="1">
    <citation type="journal article" date="2010" name="Nature">
        <title>The Amphimedon queenslandica genome and the evolution of animal complexity.</title>
        <authorList>
            <person name="Srivastava M."/>
            <person name="Simakov O."/>
            <person name="Chapman J."/>
            <person name="Fahey B."/>
            <person name="Gauthier M.E."/>
            <person name="Mitros T."/>
            <person name="Richards G.S."/>
            <person name="Conaco C."/>
            <person name="Dacre M."/>
            <person name="Hellsten U."/>
            <person name="Larroux C."/>
            <person name="Putnam N.H."/>
            <person name="Stanke M."/>
            <person name="Adamska M."/>
            <person name="Darling A."/>
            <person name="Degnan S.M."/>
            <person name="Oakley T.H."/>
            <person name="Plachetzki D.C."/>
            <person name="Zhai Y."/>
            <person name="Adamski M."/>
            <person name="Calcino A."/>
            <person name="Cummins S.F."/>
            <person name="Goodstein D.M."/>
            <person name="Harris C."/>
            <person name="Jackson D.J."/>
            <person name="Leys S.P."/>
            <person name="Shu S."/>
            <person name="Woodcroft B.J."/>
            <person name="Vervoort M."/>
            <person name="Kosik K.S."/>
            <person name="Manning G."/>
            <person name="Degnan B.M."/>
            <person name="Rokhsar D.S."/>
        </authorList>
    </citation>
    <scope>NUCLEOTIDE SEQUENCE [LARGE SCALE GENOMIC DNA]</scope>
</reference>
<comment type="similarity">
    <text evidence="2 8">Belongs to the TIM21 family.</text>
</comment>
<evidence type="ECO:0000313" key="9">
    <source>
        <dbReference type="EnsemblMetazoa" id="Aqu2.1.38724_001"/>
    </source>
</evidence>
<name>A0A1X7VG37_AMPQE</name>
<evidence type="ECO:0000256" key="5">
    <source>
        <dbReference type="ARBA" id="ARBA00022989"/>
    </source>
</evidence>
<sequence length="235" mass="25923">MAVFIKHFRLNSLLTSGSSCSGNWIYARILVERSPGSLKSLLAAPGAVLSPHIRRDYSTEVKKSGDKEQQTSSGSVLMEVLSKEEPKELTVGAKVVRAGKDFTYLIAIFAGFGLMGFLFYSVGSEFFSSASPSSIFSKALKRVKADESVKAALGEPITGHGEESGRGRRKQLNYLEYEVDGVTYMRMKFHVSGSKRKGETVLELKKNEAGKYALRFMFVELAGYPPQTIILEDNR</sequence>
<dbReference type="Proteomes" id="UP000007879">
    <property type="component" value="Unassembled WGS sequence"/>
</dbReference>
<evidence type="ECO:0000256" key="8">
    <source>
        <dbReference type="RuleBase" id="RU367142"/>
    </source>
</evidence>
<evidence type="ECO:0000256" key="1">
    <source>
        <dbReference type="ARBA" id="ARBA00004304"/>
    </source>
</evidence>